<dbReference type="OrthoDB" id="9764212at2"/>
<protein>
    <submittedName>
        <fullName evidence="2">DUF262 domain-containing protein</fullName>
    </submittedName>
</protein>
<sequence length="355" mass="41582">MEGWNLTDKQLPYNPGDVDIRQQTFIVGDILWKIKYNEVELWREDVYQRRSNAWTLTQRSRLIESLIMRIPLPIFYFDGSESPWKIIDGLHRLTTLYTFIEEDQWELKDLEFLTEYEGFKYSELPFRYQRAIQQSTIEAYIINPGTPKQVKFNIFQRINTGGTSLSRQEIRNAYYGGLATDFINELSKAPEFLNATNYKISTHRMKDKEWVLRFVAFYKFIELYAPPLEKFLDKTMEIIPNFDHELSVIKSDFIKSMNLCGELFGDTAFYTLNVKGEKLGSNVNIALFETWSVNLAKLSDCEAKNVLSNKSLIVFDFIKLLQDIDFYKSISASTSGKKAVITRFMSIESLIKQYK</sequence>
<evidence type="ECO:0000259" key="1">
    <source>
        <dbReference type="Pfam" id="PF03235"/>
    </source>
</evidence>
<dbReference type="AlphaFoldDB" id="A0A344TDH2"/>
<dbReference type="Proteomes" id="UP000251993">
    <property type="component" value="Chromosome"/>
</dbReference>
<dbReference type="Pfam" id="PF03235">
    <property type="entry name" value="GmrSD_N"/>
    <property type="match status" value="1"/>
</dbReference>
<gene>
    <name evidence="2" type="ORF">DR864_02580</name>
</gene>
<dbReference type="RefSeq" id="WP_114065480.1">
    <property type="nucleotide sequence ID" value="NZ_CP030850.1"/>
</dbReference>
<feature type="domain" description="GmrSD restriction endonucleases N-terminal" evidence="1">
    <location>
        <begin position="35"/>
        <end position="175"/>
    </location>
</feature>
<accession>A0A344TDH2</accession>
<dbReference type="EMBL" id="CP030850">
    <property type="protein sequence ID" value="AXE16693.1"/>
    <property type="molecule type" value="Genomic_DNA"/>
</dbReference>
<dbReference type="KEGG" id="run:DR864_02580"/>
<proteinExistence type="predicted"/>
<evidence type="ECO:0000313" key="3">
    <source>
        <dbReference type="Proteomes" id="UP000251993"/>
    </source>
</evidence>
<name>A0A344TDH2_9BACT</name>
<evidence type="ECO:0000313" key="2">
    <source>
        <dbReference type="EMBL" id="AXE16693.1"/>
    </source>
</evidence>
<keyword evidence="3" id="KW-1185">Reference proteome</keyword>
<dbReference type="InterPro" id="IPR004919">
    <property type="entry name" value="GmrSD_N"/>
</dbReference>
<dbReference type="PANTHER" id="PTHR39639">
    <property type="entry name" value="CHROMOSOME 16, WHOLE GENOME SHOTGUN SEQUENCE"/>
    <property type="match status" value="1"/>
</dbReference>
<reference evidence="2 3" key="1">
    <citation type="submission" date="2018-07" db="EMBL/GenBank/DDBJ databases">
        <title>Genome sequencing of Runella.</title>
        <authorList>
            <person name="Baek M.-G."/>
            <person name="Yi H."/>
        </authorList>
    </citation>
    <scope>NUCLEOTIDE SEQUENCE [LARGE SCALE GENOMIC DNA]</scope>
    <source>
        <strain evidence="2 3">HYN0085</strain>
    </source>
</reference>
<dbReference type="PANTHER" id="PTHR39639:SF1">
    <property type="entry name" value="DUF262 DOMAIN-CONTAINING PROTEIN"/>
    <property type="match status" value="1"/>
</dbReference>
<organism evidence="2 3">
    <name type="scientific">Runella rosea</name>
    <dbReference type="NCBI Taxonomy" id="2259595"/>
    <lineage>
        <taxon>Bacteria</taxon>
        <taxon>Pseudomonadati</taxon>
        <taxon>Bacteroidota</taxon>
        <taxon>Cytophagia</taxon>
        <taxon>Cytophagales</taxon>
        <taxon>Spirosomataceae</taxon>
        <taxon>Runella</taxon>
    </lineage>
</organism>